<evidence type="ECO:0000313" key="18">
    <source>
        <dbReference type="Proteomes" id="UP000192578"/>
    </source>
</evidence>
<dbReference type="InterPro" id="IPR017441">
    <property type="entry name" value="Protein_kinase_ATP_BS"/>
</dbReference>
<feature type="binding site" evidence="10 12">
    <location>
        <position position="95"/>
    </location>
    <ligand>
        <name>ATP</name>
        <dbReference type="ChEBI" id="CHEBI:30616"/>
    </ligand>
</feature>
<evidence type="ECO:0000256" key="4">
    <source>
        <dbReference type="ARBA" id="ARBA00022741"/>
    </source>
</evidence>
<keyword evidence="3 14" id="KW-0808">Transferase</keyword>
<keyword evidence="18" id="KW-1185">Reference proteome</keyword>
<dbReference type="GO" id="GO:0032506">
    <property type="term" value="P:cytokinetic process"/>
    <property type="evidence" value="ECO:0007669"/>
    <property type="project" value="UniProtKB-ARBA"/>
</dbReference>
<dbReference type="EMBL" id="MTYJ01000037">
    <property type="protein sequence ID" value="OQV19620.1"/>
    <property type="molecule type" value="Genomic_DNA"/>
</dbReference>
<dbReference type="GO" id="GO:0006325">
    <property type="term" value="P:chromatin organization"/>
    <property type="evidence" value="ECO:0007669"/>
    <property type="project" value="UniProtKB-ARBA"/>
</dbReference>
<keyword evidence="6 10" id="KW-0067">ATP-binding</keyword>
<dbReference type="GO" id="GO:0030261">
    <property type="term" value="P:chromosome condensation"/>
    <property type="evidence" value="ECO:0007669"/>
    <property type="project" value="UniProtKB-ARBA"/>
</dbReference>
<evidence type="ECO:0000256" key="11">
    <source>
        <dbReference type="PIRSR" id="PIRSR630616-3"/>
    </source>
</evidence>
<dbReference type="Pfam" id="PF00069">
    <property type="entry name" value="Pkinase"/>
    <property type="match status" value="1"/>
</dbReference>
<evidence type="ECO:0000256" key="3">
    <source>
        <dbReference type="ARBA" id="ARBA00022679"/>
    </source>
</evidence>
<dbReference type="InterPro" id="IPR011009">
    <property type="entry name" value="Kinase-like_dom_sf"/>
</dbReference>
<feature type="active site" description="Proton acceptor" evidence="9">
    <location>
        <position position="189"/>
    </location>
</feature>
<dbReference type="SMART" id="SM00220">
    <property type="entry name" value="S_TKc"/>
    <property type="match status" value="1"/>
</dbReference>
<dbReference type="GO" id="GO:0004674">
    <property type="term" value="F:protein serine/threonine kinase activity"/>
    <property type="evidence" value="ECO:0007669"/>
    <property type="project" value="UniProtKB-KW"/>
</dbReference>
<evidence type="ECO:0000256" key="15">
    <source>
        <dbReference type="SAM" id="MobiDB-lite"/>
    </source>
</evidence>
<evidence type="ECO:0000256" key="9">
    <source>
        <dbReference type="PIRSR" id="PIRSR630616-1"/>
    </source>
</evidence>
<feature type="cross-link" description="Glycyl lysine isopeptide (Lys-Gly) (interchain with G-Cter in SUMO2)" evidence="11">
    <location>
        <position position="191"/>
    </location>
</feature>
<dbReference type="Proteomes" id="UP000192578">
    <property type="component" value="Unassembled WGS sequence"/>
</dbReference>
<evidence type="ECO:0000256" key="5">
    <source>
        <dbReference type="ARBA" id="ARBA00022777"/>
    </source>
</evidence>
<dbReference type="InterPro" id="IPR008271">
    <property type="entry name" value="Ser/Thr_kinase_AS"/>
</dbReference>
<name>A0A1W0WWP4_HYPEX</name>
<dbReference type="PROSITE" id="PS00108">
    <property type="entry name" value="PROTEIN_KINASE_ST"/>
    <property type="match status" value="1"/>
</dbReference>
<keyword evidence="4 10" id="KW-0547">Nucleotide-binding</keyword>
<dbReference type="Gene3D" id="1.10.510.10">
    <property type="entry name" value="Transferase(Phosphotransferase) domain 1"/>
    <property type="match status" value="1"/>
</dbReference>
<evidence type="ECO:0000256" key="2">
    <source>
        <dbReference type="ARBA" id="ARBA00022527"/>
    </source>
</evidence>
<dbReference type="GO" id="GO:0005524">
    <property type="term" value="F:ATP binding"/>
    <property type="evidence" value="ECO:0007669"/>
    <property type="project" value="UniProtKB-UniRule"/>
</dbReference>
<dbReference type="PROSITE" id="PS50011">
    <property type="entry name" value="PROTEIN_KINASE_DOM"/>
    <property type="match status" value="1"/>
</dbReference>
<feature type="binding site" evidence="10">
    <location>
        <begin position="193"/>
        <end position="194"/>
    </location>
    <ligand>
        <name>ATP</name>
        <dbReference type="ChEBI" id="CHEBI:30616"/>
    </ligand>
</feature>
<dbReference type="CDD" id="cd14007">
    <property type="entry name" value="STKc_Aurora"/>
    <property type="match status" value="1"/>
</dbReference>
<evidence type="ECO:0000256" key="10">
    <source>
        <dbReference type="PIRSR" id="PIRSR630616-2"/>
    </source>
</evidence>
<feature type="binding site" evidence="10">
    <location>
        <begin position="144"/>
        <end position="146"/>
    </location>
    <ligand>
        <name>ATP</name>
        <dbReference type="ChEBI" id="CHEBI:30616"/>
    </ligand>
</feature>
<dbReference type="EC" id="2.7.11.1" evidence="14"/>
<comment type="similarity">
    <text evidence="14">Belongs to the protein kinase superfamily. Ser/Thr protein kinase family. Aurora subfamily.</text>
</comment>
<dbReference type="FunFam" id="3.30.200.20:FF:000042">
    <property type="entry name" value="Aurora kinase A"/>
    <property type="match status" value="1"/>
</dbReference>
<proteinExistence type="inferred from homology"/>
<dbReference type="InterPro" id="IPR000719">
    <property type="entry name" value="Prot_kinase_dom"/>
</dbReference>
<comment type="catalytic activity">
    <reaction evidence="7 14">
        <text>L-threonyl-[protein] + ATP = O-phospho-L-threonyl-[protein] + ADP + H(+)</text>
        <dbReference type="Rhea" id="RHEA:46608"/>
        <dbReference type="Rhea" id="RHEA-COMP:11060"/>
        <dbReference type="Rhea" id="RHEA-COMP:11605"/>
        <dbReference type="ChEBI" id="CHEBI:15378"/>
        <dbReference type="ChEBI" id="CHEBI:30013"/>
        <dbReference type="ChEBI" id="CHEBI:30616"/>
        <dbReference type="ChEBI" id="CHEBI:61977"/>
        <dbReference type="ChEBI" id="CHEBI:456216"/>
        <dbReference type="EC" id="2.7.11.1"/>
    </reaction>
</comment>
<evidence type="ECO:0000256" key="14">
    <source>
        <dbReference type="RuleBase" id="RU367134"/>
    </source>
</evidence>
<evidence type="ECO:0000256" key="6">
    <source>
        <dbReference type="ARBA" id="ARBA00022840"/>
    </source>
</evidence>
<dbReference type="SUPFAM" id="SSF56112">
    <property type="entry name" value="Protein kinase-like (PK-like)"/>
    <property type="match status" value="1"/>
</dbReference>
<dbReference type="GO" id="GO:0030496">
    <property type="term" value="C:midbody"/>
    <property type="evidence" value="ECO:0007669"/>
    <property type="project" value="UniProtKB-SubCell"/>
</dbReference>
<protein>
    <recommendedName>
        <fullName evidence="14">Aurora kinase</fullName>
        <ecNumber evidence="14">2.7.11.1</ecNumber>
    </recommendedName>
</protein>
<evidence type="ECO:0000313" key="17">
    <source>
        <dbReference type="EMBL" id="OQV19620.1"/>
    </source>
</evidence>
<evidence type="ECO:0000256" key="7">
    <source>
        <dbReference type="ARBA" id="ARBA00047899"/>
    </source>
</evidence>
<feature type="region of interest" description="Disordered" evidence="15">
    <location>
        <begin position="24"/>
        <end position="44"/>
    </location>
</feature>
<evidence type="ECO:0000256" key="8">
    <source>
        <dbReference type="ARBA" id="ARBA00048679"/>
    </source>
</evidence>
<comment type="subcellular location">
    <subcellularLocation>
        <location evidence="1">Midbody</location>
    </subcellularLocation>
</comment>
<organism evidence="17 18">
    <name type="scientific">Hypsibius exemplaris</name>
    <name type="common">Freshwater tardigrade</name>
    <dbReference type="NCBI Taxonomy" id="2072580"/>
    <lineage>
        <taxon>Eukaryota</taxon>
        <taxon>Metazoa</taxon>
        <taxon>Ecdysozoa</taxon>
        <taxon>Tardigrada</taxon>
        <taxon>Eutardigrada</taxon>
        <taxon>Parachela</taxon>
        <taxon>Hypsibioidea</taxon>
        <taxon>Hypsibiidae</taxon>
        <taxon>Hypsibius</taxon>
    </lineage>
</organism>
<feature type="binding site" evidence="10">
    <location>
        <position position="76"/>
    </location>
    <ligand>
        <name>ATP</name>
        <dbReference type="ChEBI" id="CHEBI:30616"/>
    </ligand>
</feature>
<comment type="caution">
    <text evidence="17">The sequence shown here is derived from an EMBL/GenBank/DDBJ whole genome shotgun (WGS) entry which is preliminary data.</text>
</comment>
<dbReference type="InterPro" id="IPR030616">
    <property type="entry name" value="Aur-like"/>
</dbReference>
<dbReference type="GO" id="GO:0000070">
    <property type="term" value="P:mitotic sister chromatid segregation"/>
    <property type="evidence" value="ECO:0007669"/>
    <property type="project" value="UniProtKB-ARBA"/>
</dbReference>
<dbReference type="OrthoDB" id="377346at2759"/>
<dbReference type="PROSITE" id="PS00107">
    <property type="entry name" value="PROTEIN_KINASE_ATP"/>
    <property type="match status" value="1"/>
</dbReference>
<evidence type="ECO:0000256" key="1">
    <source>
        <dbReference type="ARBA" id="ARBA00004214"/>
    </source>
</evidence>
<feature type="domain" description="Protein kinase" evidence="16">
    <location>
        <begin position="66"/>
        <end position="316"/>
    </location>
</feature>
<keyword evidence="2 13" id="KW-0723">Serine/threonine-protein kinase</keyword>
<evidence type="ECO:0000256" key="13">
    <source>
        <dbReference type="RuleBase" id="RU000304"/>
    </source>
</evidence>
<gene>
    <name evidence="17" type="ORF">BV898_06394</name>
</gene>
<comment type="catalytic activity">
    <reaction evidence="8 14">
        <text>L-seryl-[protein] + ATP = O-phospho-L-seryl-[protein] + ADP + H(+)</text>
        <dbReference type="Rhea" id="RHEA:17989"/>
        <dbReference type="Rhea" id="RHEA-COMP:9863"/>
        <dbReference type="Rhea" id="RHEA-COMP:11604"/>
        <dbReference type="ChEBI" id="CHEBI:15378"/>
        <dbReference type="ChEBI" id="CHEBI:29999"/>
        <dbReference type="ChEBI" id="CHEBI:30616"/>
        <dbReference type="ChEBI" id="CHEBI:83421"/>
        <dbReference type="ChEBI" id="CHEBI:456216"/>
        <dbReference type="EC" id="2.7.11.1"/>
    </reaction>
</comment>
<dbReference type="AlphaFoldDB" id="A0A1W0WWP4"/>
<dbReference type="PANTHER" id="PTHR24350">
    <property type="entry name" value="SERINE/THREONINE-PROTEIN KINASE IAL-RELATED"/>
    <property type="match status" value="1"/>
</dbReference>
<sequence>MDQLSLESLKLDKGKNAVVKPIIKPAMPPPAARNRSSPTTTTTKAVVTTEEEILEAERRTWTINNFDIGRPLGKGKFGRVYLAREKKSEFIVALKVLFKKELMKHGQENVLRREIEIQARLRHPNCLMMYGYFYDETKVYLILEYAACGELFKKLQSVGRFPEAEALTYLAELTDALLHLHSKNIIHRDIKPENLLIGGYGELKLADFGWSVHSSGKDRKTVCGTPDYLPPEMCKDKLHNKSCDIWCAGVLLYELLVGNAPFEGRDHKALFENICGLNYRIPPFVSSSASKLIRDMLVINPSKRRPLETIARDPWVQGQRLKRDTLII</sequence>
<feature type="binding site" evidence="10">
    <location>
        <position position="207"/>
    </location>
    <ligand>
        <name>ATP</name>
        <dbReference type="ChEBI" id="CHEBI:30616"/>
    </ligand>
</feature>
<keyword evidence="5 14" id="KW-0418">Kinase</keyword>
<evidence type="ECO:0000256" key="12">
    <source>
        <dbReference type="PROSITE-ProRule" id="PRU10141"/>
    </source>
</evidence>
<reference evidence="18" key="1">
    <citation type="submission" date="2017-01" db="EMBL/GenBank/DDBJ databases">
        <title>Comparative genomics of anhydrobiosis in the tardigrade Hypsibius dujardini.</title>
        <authorList>
            <person name="Yoshida Y."/>
            <person name="Koutsovoulos G."/>
            <person name="Laetsch D."/>
            <person name="Stevens L."/>
            <person name="Kumar S."/>
            <person name="Horikawa D."/>
            <person name="Ishino K."/>
            <person name="Komine S."/>
            <person name="Tomita M."/>
            <person name="Blaxter M."/>
            <person name="Arakawa K."/>
        </authorList>
    </citation>
    <scope>NUCLEOTIDE SEQUENCE [LARGE SCALE GENOMIC DNA]</scope>
    <source>
        <strain evidence="18">Z151</strain>
    </source>
</reference>
<dbReference type="Gene3D" id="3.30.200.20">
    <property type="entry name" value="Phosphorylase Kinase, domain 1"/>
    <property type="match status" value="1"/>
</dbReference>
<dbReference type="FunFam" id="1.10.510.10:FF:000235">
    <property type="entry name" value="Serine/threonine-protein kinase ark1"/>
    <property type="match status" value="1"/>
</dbReference>
<evidence type="ECO:0000259" key="16">
    <source>
        <dbReference type="PROSITE" id="PS50011"/>
    </source>
</evidence>
<accession>A0A1W0WWP4</accession>